<keyword evidence="3" id="KW-1185">Reference proteome</keyword>
<sequence length="92" mass="9928">MSQNNSNRNAARAAATTGKVTFTHKGKTYTIESAEHWDVDVLLLFEQGKVISAVNAVLGDRQWDVMKSTGRKAADVGEMMEAIAKATGMQGN</sequence>
<dbReference type="Proteomes" id="UP000553957">
    <property type="component" value="Unassembled WGS sequence"/>
</dbReference>
<dbReference type="EMBL" id="JACHKF010000001">
    <property type="protein sequence ID" value="MBB6564393.1"/>
    <property type="molecule type" value="Genomic_DNA"/>
</dbReference>
<evidence type="ECO:0000313" key="4">
    <source>
        <dbReference type="Proteomes" id="UP000553957"/>
    </source>
</evidence>
<dbReference type="Proteomes" id="UP000534306">
    <property type="component" value="Unassembled WGS sequence"/>
</dbReference>
<gene>
    <name evidence="1" type="ORF">HNR71_000030</name>
    <name evidence="2" type="ORF">HPO96_36990</name>
</gene>
<evidence type="ECO:0000313" key="3">
    <source>
        <dbReference type="Proteomes" id="UP000534306"/>
    </source>
</evidence>
<protein>
    <submittedName>
        <fullName evidence="2">Uncharacterized protein</fullName>
    </submittedName>
</protein>
<evidence type="ECO:0000313" key="1">
    <source>
        <dbReference type="EMBL" id="MBB6564393.1"/>
    </source>
</evidence>
<reference evidence="1 4" key="2">
    <citation type="submission" date="2020-08" db="EMBL/GenBank/DDBJ databases">
        <title>Sequencing the genomes of 1000 actinobacteria strains.</title>
        <authorList>
            <person name="Klenk H.-P."/>
        </authorList>
    </citation>
    <scope>NUCLEOTIDE SEQUENCE [LARGE SCALE GENOMIC DNA]</scope>
    <source>
        <strain evidence="1 4">DSM 15626</strain>
    </source>
</reference>
<comment type="caution">
    <text evidence="2">The sequence shown here is derived from an EMBL/GenBank/DDBJ whole genome shotgun (WGS) entry which is preliminary data.</text>
</comment>
<reference evidence="2 3" key="1">
    <citation type="submission" date="2020-05" db="EMBL/GenBank/DDBJ databases">
        <title>Genome sequence of Kribbella sandramycini ATCC 39419.</title>
        <authorList>
            <person name="Maclea K.S."/>
            <person name="Fair J.L."/>
        </authorList>
    </citation>
    <scope>NUCLEOTIDE SEQUENCE [LARGE SCALE GENOMIC DNA]</scope>
    <source>
        <strain evidence="2 3">ATCC 39419</strain>
    </source>
</reference>
<organism evidence="2 3">
    <name type="scientific">Kribbella sandramycini</name>
    <dbReference type="NCBI Taxonomy" id="60450"/>
    <lineage>
        <taxon>Bacteria</taxon>
        <taxon>Bacillati</taxon>
        <taxon>Actinomycetota</taxon>
        <taxon>Actinomycetes</taxon>
        <taxon>Propionibacteriales</taxon>
        <taxon>Kribbellaceae</taxon>
        <taxon>Kribbella</taxon>
    </lineage>
</organism>
<evidence type="ECO:0000313" key="2">
    <source>
        <dbReference type="EMBL" id="NOL45856.1"/>
    </source>
</evidence>
<accession>A0A7Y4L9T3</accession>
<proteinExistence type="predicted"/>
<name>A0A7Y4L9T3_9ACTN</name>
<dbReference type="RefSeq" id="WP_171679155.1">
    <property type="nucleotide sequence ID" value="NZ_BAAAGT010000022.1"/>
</dbReference>
<dbReference type="EMBL" id="JABJRC010000018">
    <property type="protein sequence ID" value="NOL45856.1"/>
    <property type="molecule type" value="Genomic_DNA"/>
</dbReference>
<dbReference type="AlphaFoldDB" id="A0A7Y4L9T3"/>